<evidence type="ECO:0000256" key="2">
    <source>
        <dbReference type="RuleBase" id="RU003750"/>
    </source>
</evidence>
<protein>
    <submittedName>
        <fullName evidence="4">Phosphatidylglycerophosphate synthase</fullName>
    </submittedName>
</protein>
<keyword evidence="3" id="KW-0812">Transmembrane</keyword>
<keyword evidence="5" id="KW-1185">Reference proteome</keyword>
<feature type="transmembrane region" description="Helical" evidence="3">
    <location>
        <begin position="139"/>
        <end position="162"/>
    </location>
</feature>
<accession>A0A1I1LLA8</accession>
<keyword evidence="1 2" id="KW-0808">Transferase</keyword>
<dbReference type="PROSITE" id="PS00379">
    <property type="entry name" value="CDP_ALCOHOL_P_TRANSF"/>
    <property type="match status" value="1"/>
</dbReference>
<evidence type="ECO:0000256" key="1">
    <source>
        <dbReference type="ARBA" id="ARBA00022679"/>
    </source>
</evidence>
<organism evidence="4 5">
    <name type="scientific">Tropicimonas isoalkanivorans</name>
    <dbReference type="NCBI Taxonomy" id="441112"/>
    <lineage>
        <taxon>Bacteria</taxon>
        <taxon>Pseudomonadati</taxon>
        <taxon>Pseudomonadota</taxon>
        <taxon>Alphaproteobacteria</taxon>
        <taxon>Rhodobacterales</taxon>
        <taxon>Roseobacteraceae</taxon>
        <taxon>Tropicimonas</taxon>
    </lineage>
</organism>
<dbReference type="GO" id="GO:0016780">
    <property type="term" value="F:phosphotransferase activity, for other substituted phosphate groups"/>
    <property type="evidence" value="ECO:0007669"/>
    <property type="project" value="InterPro"/>
</dbReference>
<dbReference type="Pfam" id="PF01066">
    <property type="entry name" value="CDP-OH_P_transf"/>
    <property type="match status" value="1"/>
</dbReference>
<name>A0A1I1LLA8_9RHOB</name>
<dbReference type="EMBL" id="FOLG01000008">
    <property type="protein sequence ID" value="SFC73342.1"/>
    <property type="molecule type" value="Genomic_DNA"/>
</dbReference>
<dbReference type="STRING" id="441112.SAMN04488094_108162"/>
<feature type="transmembrane region" description="Helical" evidence="3">
    <location>
        <begin position="174"/>
        <end position="192"/>
    </location>
</feature>
<dbReference type="InterPro" id="IPR043130">
    <property type="entry name" value="CDP-OH_PTrfase_TM_dom"/>
</dbReference>
<proteinExistence type="inferred from homology"/>
<feature type="transmembrane region" description="Helical" evidence="3">
    <location>
        <begin position="23"/>
        <end position="41"/>
    </location>
</feature>
<dbReference type="GO" id="GO:0008654">
    <property type="term" value="P:phospholipid biosynthetic process"/>
    <property type="evidence" value="ECO:0007669"/>
    <property type="project" value="InterPro"/>
</dbReference>
<feature type="transmembrane region" description="Helical" evidence="3">
    <location>
        <begin position="198"/>
        <end position="218"/>
    </location>
</feature>
<feature type="transmembrane region" description="Helical" evidence="3">
    <location>
        <begin position="53"/>
        <end position="77"/>
    </location>
</feature>
<dbReference type="InterPro" id="IPR000462">
    <property type="entry name" value="CDP-OH_P_trans"/>
</dbReference>
<reference evidence="4 5" key="1">
    <citation type="submission" date="2016-10" db="EMBL/GenBank/DDBJ databases">
        <authorList>
            <person name="de Groot N.N."/>
        </authorList>
    </citation>
    <scope>NUCLEOTIDE SEQUENCE [LARGE SCALE GENOMIC DNA]</scope>
    <source>
        <strain evidence="4 5">DSM 19548</strain>
    </source>
</reference>
<comment type="similarity">
    <text evidence="2">Belongs to the CDP-alcohol phosphatidyltransferase class-I family.</text>
</comment>
<dbReference type="AlphaFoldDB" id="A0A1I1LLA8"/>
<dbReference type="Proteomes" id="UP000198728">
    <property type="component" value="Unassembled WGS sequence"/>
</dbReference>
<gene>
    <name evidence="4" type="ORF">SAMN04488094_108162</name>
</gene>
<dbReference type="GO" id="GO:0016020">
    <property type="term" value="C:membrane"/>
    <property type="evidence" value="ECO:0007669"/>
    <property type="project" value="InterPro"/>
</dbReference>
<evidence type="ECO:0000313" key="4">
    <source>
        <dbReference type="EMBL" id="SFC73342.1"/>
    </source>
</evidence>
<keyword evidence="3" id="KW-0472">Membrane</keyword>
<dbReference type="InterPro" id="IPR048254">
    <property type="entry name" value="CDP_ALCOHOL_P_TRANSF_CS"/>
</dbReference>
<dbReference type="Gene3D" id="1.20.120.1760">
    <property type="match status" value="1"/>
</dbReference>
<sequence>MAAGGAALVMAAAVHLVAFADVPVPLWTLALAVLVTGYWVLDRHLAAHFPHDRFGACNTATLFRGALAAVLLTPAAAGSAAGWTVFALAAVALSLDAVDGWLARRTGLTSRYGARFDMEADSLLALALAMNALANGMPWPLAVVLGCTRYVFVAAISVYPWLGRPLPERFSRKAVCVLQISVLVAFLAPPLTGPAFTWLAVFASVAVLGSFARDIIWLRARR</sequence>
<evidence type="ECO:0000256" key="3">
    <source>
        <dbReference type="SAM" id="Phobius"/>
    </source>
</evidence>
<evidence type="ECO:0000313" key="5">
    <source>
        <dbReference type="Proteomes" id="UP000198728"/>
    </source>
</evidence>
<keyword evidence="3" id="KW-1133">Transmembrane helix</keyword>
<dbReference type="RefSeq" id="WP_177208357.1">
    <property type="nucleotide sequence ID" value="NZ_FOLG01000008.1"/>
</dbReference>